<dbReference type="InterPro" id="IPR001610">
    <property type="entry name" value="PAC"/>
</dbReference>
<dbReference type="Proteomes" id="UP001596422">
    <property type="component" value="Unassembled WGS sequence"/>
</dbReference>
<dbReference type="InterPro" id="IPR035965">
    <property type="entry name" value="PAS-like_dom_sf"/>
</dbReference>
<accession>A0ABW2A8A4</accession>
<dbReference type="NCBIfam" id="TIGR00229">
    <property type="entry name" value="sensory_box"/>
    <property type="match status" value="1"/>
</dbReference>
<dbReference type="EMBL" id="JBHSWE010000001">
    <property type="protein sequence ID" value="MFC6673663.1"/>
    <property type="molecule type" value="Genomic_DNA"/>
</dbReference>
<keyword evidence="1" id="KW-0812">Transmembrane</keyword>
<dbReference type="Gene3D" id="3.30.450.20">
    <property type="entry name" value="PAS domain"/>
    <property type="match status" value="1"/>
</dbReference>
<protein>
    <submittedName>
        <fullName evidence="3">PAS domain-containing protein</fullName>
    </submittedName>
</protein>
<feature type="domain" description="PAS" evidence="2">
    <location>
        <begin position="22"/>
        <end position="61"/>
    </location>
</feature>
<evidence type="ECO:0000313" key="4">
    <source>
        <dbReference type="Proteomes" id="UP001596422"/>
    </source>
</evidence>
<keyword evidence="1" id="KW-1133">Transmembrane helix</keyword>
<dbReference type="PROSITE" id="PS50112">
    <property type="entry name" value="PAS"/>
    <property type="match status" value="1"/>
</dbReference>
<reference evidence="4" key="1">
    <citation type="journal article" date="2019" name="Int. J. Syst. Evol. Microbiol.">
        <title>The Global Catalogue of Microorganisms (GCM) 10K type strain sequencing project: providing services to taxonomists for standard genome sequencing and annotation.</title>
        <authorList>
            <consortium name="The Broad Institute Genomics Platform"/>
            <consortium name="The Broad Institute Genome Sequencing Center for Infectious Disease"/>
            <person name="Wu L."/>
            <person name="Ma J."/>
        </authorList>
    </citation>
    <scope>NUCLEOTIDE SEQUENCE [LARGE SCALE GENOMIC DNA]</scope>
    <source>
        <strain evidence="4">NBRC 111756</strain>
    </source>
</reference>
<comment type="caution">
    <text evidence="3">The sequence shown here is derived from an EMBL/GenBank/DDBJ whole genome shotgun (WGS) entry which is preliminary data.</text>
</comment>
<dbReference type="InterPro" id="IPR000014">
    <property type="entry name" value="PAS"/>
</dbReference>
<sequence length="217" mass="24324">MNPANRQVTGVERKYDIDQRLISTTDLSGRILYANQAFVDIAGYSQDELVGEHHNIVRHPDMPKAAFADLWEHLKADRPWMGMVKNRCKNGDHYWVQAYVMPLYDEQGRKTGYQSVRTRPSDEQIRRAETVYGRLNAGKARVPARSSRLATPVIGLVALMLAVIWALMLLVPPGLAQYALLGVVTLVALAGGVWLCRPIDQVRAQAEQVYGNPWPSS</sequence>
<dbReference type="RefSeq" id="WP_379912227.1">
    <property type="nucleotide sequence ID" value="NZ_JBHSWE010000001.1"/>
</dbReference>
<dbReference type="SUPFAM" id="SSF55785">
    <property type="entry name" value="PYP-like sensor domain (PAS domain)"/>
    <property type="match status" value="1"/>
</dbReference>
<organism evidence="3 4">
    <name type="scientific">Marinobacterium aestuariivivens</name>
    <dbReference type="NCBI Taxonomy" id="1698799"/>
    <lineage>
        <taxon>Bacteria</taxon>
        <taxon>Pseudomonadati</taxon>
        <taxon>Pseudomonadota</taxon>
        <taxon>Gammaproteobacteria</taxon>
        <taxon>Oceanospirillales</taxon>
        <taxon>Oceanospirillaceae</taxon>
        <taxon>Marinobacterium</taxon>
    </lineage>
</organism>
<dbReference type="SMART" id="SM00086">
    <property type="entry name" value="PAC"/>
    <property type="match status" value="1"/>
</dbReference>
<evidence type="ECO:0000259" key="2">
    <source>
        <dbReference type="PROSITE" id="PS50112"/>
    </source>
</evidence>
<feature type="transmembrane region" description="Helical" evidence="1">
    <location>
        <begin position="175"/>
        <end position="196"/>
    </location>
</feature>
<keyword evidence="1" id="KW-0472">Membrane</keyword>
<feature type="transmembrane region" description="Helical" evidence="1">
    <location>
        <begin position="149"/>
        <end position="169"/>
    </location>
</feature>
<dbReference type="InterPro" id="IPR013655">
    <property type="entry name" value="PAS_fold_3"/>
</dbReference>
<proteinExistence type="predicted"/>
<evidence type="ECO:0000256" key="1">
    <source>
        <dbReference type="SAM" id="Phobius"/>
    </source>
</evidence>
<evidence type="ECO:0000313" key="3">
    <source>
        <dbReference type="EMBL" id="MFC6673663.1"/>
    </source>
</evidence>
<name>A0ABW2A8A4_9GAMM</name>
<keyword evidence="4" id="KW-1185">Reference proteome</keyword>
<gene>
    <name evidence="3" type="ORF">ACFQDL_28895</name>
</gene>
<dbReference type="Pfam" id="PF08447">
    <property type="entry name" value="PAS_3"/>
    <property type="match status" value="1"/>
</dbReference>
<dbReference type="CDD" id="cd00130">
    <property type="entry name" value="PAS"/>
    <property type="match status" value="1"/>
</dbReference>